<dbReference type="PROSITE" id="PS00889">
    <property type="entry name" value="CNMP_BINDING_2"/>
    <property type="match status" value="1"/>
</dbReference>
<evidence type="ECO:0000256" key="6">
    <source>
        <dbReference type="ARBA" id="ARBA00022882"/>
    </source>
</evidence>
<feature type="compositionally biased region" description="Basic residues" evidence="12">
    <location>
        <begin position="1"/>
        <end position="17"/>
    </location>
</feature>
<dbReference type="InterPro" id="IPR000595">
    <property type="entry name" value="cNMP-bd_dom"/>
</dbReference>
<keyword evidence="4 13" id="KW-0812">Transmembrane</keyword>
<protein>
    <recommendedName>
        <fullName evidence="14">Cyclic nucleotide-binding domain-containing protein</fullName>
    </recommendedName>
</protein>
<name>A0A024URG8_9STRA</name>
<organism evidence="15">
    <name type="scientific">Aphanomyces invadans</name>
    <dbReference type="NCBI Taxonomy" id="157072"/>
    <lineage>
        <taxon>Eukaryota</taxon>
        <taxon>Sar</taxon>
        <taxon>Stramenopiles</taxon>
        <taxon>Oomycota</taxon>
        <taxon>Saprolegniomycetes</taxon>
        <taxon>Saprolegniales</taxon>
        <taxon>Verrucalvaceae</taxon>
        <taxon>Aphanomyces</taxon>
    </lineage>
</organism>
<dbReference type="CDD" id="cd00038">
    <property type="entry name" value="CAP_ED"/>
    <property type="match status" value="1"/>
</dbReference>
<dbReference type="InterPro" id="IPR050818">
    <property type="entry name" value="KCNH_animal-type"/>
</dbReference>
<evidence type="ECO:0000256" key="8">
    <source>
        <dbReference type="ARBA" id="ARBA00022989"/>
    </source>
</evidence>
<proteinExistence type="predicted"/>
<dbReference type="GO" id="GO:0034702">
    <property type="term" value="C:monoatomic ion channel complex"/>
    <property type="evidence" value="ECO:0007669"/>
    <property type="project" value="UniProtKB-KW"/>
</dbReference>
<dbReference type="PANTHER" id="PTHR10217:SF435">
    <property type="entry name" value="POTASSIUM VOLTAGE-GATED CHANNEL PROTEIN EAG"/>
    <property type="match status" value="1"/>
</dbReference>
<evidence type="ECO:0000256" key="2">
    <source>
        <dbReference type="ARBA" id="ARBA00022448"/>
    </source>
</evidence>
<keyword evidence="6" id="KW-0851">Voltage-gated channel</keyword>
<comment type="subcellular location">
    <subcellularLocation>
        <location evidence="1">Membrane</location>
        <topology evidence="1">Multi-pass membrane protein</topology>
    </subcellularLocation>
</comment>
<evidence type="ECO:0000256" key="12">
    <source>
        <dbReference type="SAM" id="MobiDB-lite"/>
    </source>
</evidence>
<dbReference type="Pfam" id="PF00520">
    <property type="entry name" value="Ion_trans"/>
    <property type="match status" value="1"/>
</dbReference>
<keyword evidence="10 13" id="KW-0472">Membrane</keyword>
<feature type="transmembrane region" description="Helical" evidence="13">
    <location>
        <begin position="338"/>
        <end position="357"/>
    </location>
</feature>
<keyword evidence="2" id="KW-0813">Transport</keyword>
<dbReference type="GO" id="GO:0042391">
    <property type="term" value="P:regulation of membrane potential"/>
    <property type="evidence" value="ECO:0007669"/>
    <property type="project" value="TreeGrafter"/>
</dbReference>
<dbReference type="InterPro" id="IPR003938">
    <property type="entry name" value="K_chnl_volt-dep_EAG/ELK/ERG"/>
</dbReference>
<keyword evidence="11" id="KW-0407">Ion channel</keyword>
<dbReference type="SUPFAM" id="SSF51206">
    <property type="entry name" value="cAMP-binding domain-like"/>
    <property type="match status" value="1"/>
</dbReference>
<dbReference type="GO" id="GO:0005886">
    <property type="term" value="C:plasma membrane"/>
    <property type="evidence" value="ECO:0007669"/>
    <property type="project" value="TreeGrafter"/>
</dbReference>
<dbReference type="PRINTS" id="PR01463">
    <property type="entry name" value="EAGCHANLFMLY"/>
</dbReference>
<dbReference type="GeneID" id="20078343"/>
<feature type="region of interest" description="Disordered" evidence="12">
    <location>
        <begin position="696"/>
        <end position="791"/>
    </location>
</feature>
<keyword evidence="3" id="KW-0633">Potassium transport</keyword>
<feature type="compositionally biased region" description="Polar residues" evidence="12">
    <location>
        <begin position="760"/>
        <end position="773"/>
    </location>
</feature>
<keyword evidence="7" id="KW-0630">Potassium</keyword>
<feature type="compositionally biased region" description="Basic and acidic residues" evidence="12">
    <location>
        <begin position="731"/>
        <end position="744"/>
    </location>
</feature>
<dbReference type="PROSITE" id="PS50042">
    <property type="entry name" value="CNMP_BINDING_3"/>
    <property type="match status" value="1"/>
</dbReference>
<sequence>MRSRLRSKPTARTKKVSARCSDGRNHDFLADDEVSKVHVAPLPMHVEENRTTVADGDNLDEIDQEEAMIAEGLVSTSTTRAPQQQSAYMTRHFNSAHVMGLSPIEEMKLAQGEFQARAATSMRSAGPAELMSVASVASSMVSIIHPDSNNSESKGAKDAGPVRRTSAVQALLTKFHPLGADKPAGPHIRHIHQNTVDRLPEDDIRRLSATFRKDVEAMTPQQALSFVEDAVKTENIIKQKANDRRVKKLPWYLIHPMGPFRRRWDIVSLCLLLYTATCTPLQLSFPTHLDMALLTKLDLFVDCFFLMDVCLNCVSTYEVRGRFERQLPRIMMRYLRSWLFMDLVASFPYNIVTLYIANVDDGLRLFKLLLLTRFLRILTRLEYSLLVKSTVSGLVKFFILVMMTSHFFSCGFYRLSVPNQVDGWVARHSLGNRTLYDKYVTCFYWSIMTMTTVGYGDVTGQTTPERLWSIFAMVNGAWIFGYGITNVVSMVSNLNMADTQFQRKMDFVNKYMDVRDLPLELRAEIREFYFNTRITVDSKLKNESKILSEMSALLRSKVALAINDSVLNKMPFFEGADHNFLMELALSMKMVCMPPHEEVIIEGEIGEEMFFIFRGAVEVLKVGIQVAVLGEKQYFGEMAILNENCLRTATVMTLCFCELRMLTREKFLLALTHYPSMRQKIAKIIHRRNQAVARVAKAANGRRLSTSTDKVLKKKHVHRDPKLDPISSEKSYAESRHDSSRNADDDVSQSGAGDGGAATTEDQPAATTASIETPQPPYGEDDGSGRLTADLADTSGQVTGTTMGRISFCQQSAEPGDAARLQILELYQSQEELVSHVLHVQNKWMQLESQMRQMQQELQFYRATYGTTTRDAAMGEQQERAPPETTAIVRAVAAGEVVATASAAYNMDCQEEEQY</sequence>
<dbReference type="InterPro" id="IPR014710">
    <property type="entry name" value="RmlC-like_jellyroll"/>
</dbReference>
<evidence type="ECO:0000256" key="7">
    <source>
        <dbReference type="ARBA" id="ARBA00022958"/>
    </source>
</evidence>
<dbReference type="OrthoDB" id="432483at2759"/>
<evidence type="ECO:0000256" key="3">
    <source>
        <dbReference type="ARBA" id="ARBA00022538"/>
    </source>
</evidence>
<dbReference type="Gene3D" id="2.60.120.10">
    <property type="entry name" value="Jelly Rolls"/>
    <property type="match status" value="1"/>
</dbReference>
<keyword evidence="9" id="KW-0406">Ion transport</keyword>
<evidence type="ECO:0000256" key="4">
    <source>
        <dbReference type="ARBA" id="ARBA00022692"/>
    </source>
</evidence>
<evidence type="ECO:0000256" key="10">
    <source>
        <dbReference type="ARBA" id="ARBA00023136"/>
    </source>
</evidence>
<evidence type="ECO:0000256" key="9">
    <source>
        <dbReference type="ARBA" id="ARBA00023065"/>
    </source>
</evidence>
<feature type="transmembrane region" description="Helical" evidence="13">
    <location>
        <begin position="393"/>
        <end position="415"/>
    </location>
</feature>
<feature type="region of interest" description="Disordered" evidence="12">
    <location>
        <begin position="1"/>
        <end position="21"/>
    </location>
</feature>
<feature type="domain" description="Cyclic nucleotide-binding" evidence="14">
    <location>
        <begin position="572"/>
        <end position="688"/>
    </location>
</feature>
<keyword evidence="8 13" id="KW-1133">Transmembrane helix</keyword>
<dbReference type="SUPFAM" id="SSF81324">
    <property type="entry name" value="Voltage-gated potassium channels"/>
    <property type="match status" value="1"/>
</dbReference>
<evidence type="ECO:0000256" key="1">
    <source>
        <dbReference type="ARBA" id="ARBA00004141"/>
    </source>
</evidence>
<dbReference type="SMART" id="SM00100">
    <property type="entry name" value="cNMP"/>
    <property type="match status" value="1"/>
</dbReference>
<evidence type="ECO:0000313" key="15">
    <source>
        <dbReference type="EMBL" id="ETW08775.1"/>
    </source>
</evidence>
<dbReference type="Gene3D" id="1.10.287.70">
    <property type="match status" value="1"/>
</dbReference>
<evidence type="ECO:0000259" key="14">
    <source>
        <dbReference type="PROSITE" id="PS50042"/>
    </source>
</evidence>
<dbReference type="AlphaFoldDB" id="A0A024URG8"/>
<dbReference type="GO" id="GO:0005249">
    <property type="term" value="F:voltage-gated potassium channel activity"/>
    <property type="evidence" value="ECO:0007669"/>
    <property type="project" value="InterPro"/>
</dbReference>
<keyword evidence="5" id="KW-0631">Potassium channel</keyword>
<dbReference type="eggNOG" id="KOG0498">
    <property type="taxonomic scope" value="Eukaryota"/>
</dbReference>
<dbReference type="InterPro" id="IPR018490">
    <property type="entry name" value="cNMP-bd_dom_sf"/>
</dbReference>
<dbReference type="VEuPathDB" id="FungiDB:H310_01293"/>
<dbReference type="STRING" id="157072.A0A024URG8"/>
<dbReference type="EMBL" id="KI913953">
    <property type="protein sequence ID" value="ETW08775.1"/>
    <property type="molecule type" value="Genomic_DNA"/>
</dbReference>
<gene>
    <name evidence="15" type="ORF">H310_01293</name>
</gene>
<dbReference type="PANTHER" id="PTHR10217">
    <property type="entry name" value="VOLTAGE AND LIGAND GATED POTASSIUM CHANNEL"/>
    <property type="match status" value="1"/>
</dbReference>
<evidence type="ECO:0000256" key="13">
    <source>
        <dbReference type="SAM" id="Phobius"/>
    </source>
</evidence>
<feature type="transmembrane region" description="Helical" evidence="13">
    <location>
        <begin position="467"/>
        <end position="485"/>
    </location>
</feature>
<dbReference type="InterPro" id="IPR005821">
    <property type="entry name" value="Ion_trans_dom"/>
</dbReference>
<reference evidence="15" key="1">
    <citation type="submission" date="2013-12" db="EMBL/GenBank/DDBJ databases">
        <title>The Genome Sequence of Aphanomyces invadans NJM9701.</title>
        <authorList>
            <consortium name="The Broad Institute Genomics Platform"/>
            <person name="Russ C."/>
            <person name="Tyler B."/>
            <person name="van West P."/>
            <person name="Dieguez-Uribeondo J."/>
            <person name="Young S.K."/>
            <person name="Zeng Q."/>
            <person name="Gargeya S."/>
            <person name="Fitzgerald M."/>
            <person name="Abouelleil A."/>
            <person name="Alvarado L."/>
            <person name="Chapman S.B."/>
            <person name="Gainer-Dewar J."/>
            <person name="Goldberg J."/>
            <person name="Griggs A."/>
            <person name="Gujja S."/>
            <person name="Hansen M."/>
            <person name="Howarth C."/>
            <person name="Imamovic A."/>
            <person name="Ireland A."/>
            <person name="Larimer J."/>
            <person name="McCowan C."/>
            <person name="Murphy C."/>
            <person name="Pearson M."/>
            <person name="Poon T.W."/>
            <person name="Priest M."/>
            <person name="Roberts A."/>
            <person name="Saif S."/>
            <person name="Shea T."/>
            <person name="Sykes S."/>
            <person name="Wortman J."/>
            <person name="Nusbaum C."/>
            <person name="Birren B."/>
        </authorList>
    </citation>
    <scope>NUCLEOTIDE SEQUENCE [LARGE SCALE GENOMIC DNA]</scope>
    <source>
        <strain evidence="15">NJM9701</strain>
    </source>
</reference>
<dbReference type="PROSITE" id="PS00888">
    <property type="entry name" value="CNMP_BINDING_1"/>
    <property type="match status" value="1"/>
</dbReference>
<dbReference type="Gene3D" id="1.10.287.630">
    <property type="entry name" value="Helix hairpin bin"/>
    <property type="match status" value="1"/>
</dbReference>
<dbReference type="RefSeq" id="XP_008862580.1">
    <property type="nucleotide sequence ID" value="XM_008864358.1"/>
</dbReference>
<evidence type="ECO:0000256" key="5">
    <source>
        <dbReference type="ARBA" id="ARBA00022826"/>
    </source>
</evidence>
<accession>A0A024URG8</accession>
<evidence type="ECO:0000256" key="11">
    <source>
        <dbReference type="ARBA" id="ARBA00023303"/>
    </source>
</evidence>
<dbReference type="Pfam" id="PF00027">
    <property type="entry name" value="cNMP_binding"/>
    <property type="match status" value="1"/>
</dbReference>
<dbReference type="InterPro" id="IPR018488">
    <property type="entry name" value="cNMP-bd_CS"/>
</dbReference>